<evidence type="ECO:0000313" key="1">
    <source>
        <dbReference type="EMBL" id="GGL55311.1"/>
    </source>
</evidence>
<dbReference type="EMBL" id="BMPG01000001">
    <property type="protein sequence ID" value="GGL55311.1"/>
    <property type="molecule type" value="Genomic_DNA"/>
</dbReference>
<sequence>MDIDLDRLGLDVRREHQIVEAEIVPGVCIKLHLRGHTWTRYSDGERGCPPEERLQPDPPWLDEVFDAVEESEVW</sequence>
<accession>A0A830FAB2</accession>
<proteinExistence type="predicted"/>
<protein>
    <submittedName>
        <fullName evidence="1">Uncharacterized protein</fullName>
    </submittedName>
</protein>
<dbReference type="Proteomes" id="UP000607197">
    <property type="component" value="Unassembled WGS sequence"/>
</dbReference>
<reference evidence="1" key="1">
    <citation type="journal article" date="2014" name="Int. J. Syst. Evol. Microbiol.">
        <title>Complete genome sequence of Corynebacterium casei LMG S-19264T (=DSM 44701T), isolated from a smear-ripened cheese.</title>
        <authorList>
            <consortium name="US DOE Joint Genome Institute (JGI-PGF)"/>
            <person name="Walter F."/>
            <person name="Albersmeier A."/>
            <person name="Kalinowski J."/>
            <person name="Ruckert C."/>
        </authorList>
    </citation>
    <scope>NUCLEOTIDE SEQUENCE</scope>
    <source>
        <strain evidence="1">JCM 19596</strain>
    </source>
</reference>
<dbReference type="AlphaFoldDB" id="A0A830FAB2"/>
<dbReference type="RefSeq" id="WP_188976807.1">
    <property type="nucleotide sequence ID" value="NZ_BMPG01000001.1"/>
</dbReference>
<gene>
    <name evidence="1" type="ORF">GCM10009039_11810</name>
</gene>
<organism evidence="1 2">
    <name type="scientific">Halocalculus aciditolerans</name>
    <dbReference type="NCBI Taxonomy" id="1383812"/>
    <lineage>
        <taxon>Archaea</taxon>
        <taxon>Methanobacteriati</taxon>
        <taxon>Methanobacteriota</taxon>
        <taxon>Stenosarchaea group</taxon>
        <taxon>Halobacteria</taxon>
        <taxon>Halobacteriales</taxon>
        <taxon>Halobacteriaceae</taxon>
        <taxon>Halocalculus</taxon>
    </lineage>
</organism>
<keyword evidence="2" id="KW-1185">Reference proteome</keyword>
<comment type="caution">
    <text evidence="1">The sequence shown here is derived from an EMBL/GenBank/DDBJ whole genome shotgun (WGS) entry which is preliminary data.</text>
</comment>
<name>A0A830FAB2_9EURY</name>
<reference evidence="1" key="2">
    <citation type="submission" date="2020-09" db="EMBL/GenBank/DDBJ databases">
        <authorList>
            <person name="Sun Q."/>
            <person name="Ohkuma M."/>
        </authorList>
    </citation>
    <scope>NUCLEOTIDE SEQUENCE</scope>
    <source>
        <strain evidence="1">JCM 19596</strain>
    </source>
</reference>
<evidence type="ECO:0000313" key="2">
    <source>
        <dbReference type="Proteomes" id="UP000607197"/>
    </source>
</evidence>